<dbReference type="EMBL" id="KV453843">
    <property type="protein sequence ID" value="ODV89164.1"/>
    <property type="molecule type" value="Genomic_DNA"/>
</dbReference>
<gene>
    <name evidence="3" type="ORF">CANCADRAFT_3798</name>
</gene>
<dbReference type="AlphaFoldDB" id="A0A1E4TBN5"/>
<name>A0A1E4TBN5_9ASCO</name>
<dbReference type="Proteomes" id="UP000095023">
    <property type="component" value="Unassembled WGS sequence"/>
</dbReference>
<feature type="region of interest" description="Disordered" evidence="2">
    <location>
        <begin position="287"/>
        <end position="306"/>
    </location>
</feature>
<proteinExistence type="predicted"/>
<dbReference type="OrthoDB" id="15981at2759"/>
<sequence length="349" mass="38167">MESNVRYKLMFLVLPKFSEKVKKAVFDAGAGQIGNYGLCSFETRGVGQFMPLEGANPAEGKIGELYRDDEIKVEVLVEGSKIRNVVKALKEAHPYEVPVYDADSMDLPEVDLDDKFDTQISIKVLLAPYQIPLLQQCKLQIFDLKVLIPSIPQPSPGPIDIPVTFLGTPRRLARSLAILSHHVCKESDTLLLYLTLPGPTCDELQQARPAIESTASCLLSFARSCLPLSSEKSIAVSAKSASSIELAVYQISVFSATHQLPSETDTDDSFHQHPTLARYTPLPISGQFGHPRQLNSNTQSNLKTPANPYGINSATAEDELIYRAQAYASRRPLTDNAALTGYLGNASST</sequence>
<evidence type="ECO:0000256" key="2">
    <source>
        <dbReference type="SAM" id="MobiDB-lite"/>
    </source>
</evidence>
<accession>A0A1E4TBN5</accession>
<dbReference type="SUPFAM" id="SSF102705">
    <property type="entry name" value="NIF3 (NGG1p interacting factor 3)-like"/>
    <property type="match status" value="1"/>
</dbReference>
<dbReference type="InterPro" id="IPR015867">
    <property type="entry name" value="N-reg_PII/ATP_PRibTrfase_C"/>
</dbReference>
<protein>
    <recommendedName>
        <fullName evidence="1">ATP phosphoribosyltransferase</fullName>
    </recommendedName>
</protein>
<dbReference type="InterPro" id="IPR036069">
    <property type="entry name" value="DUF34/NIF3_sf"/>
</dbReference>
<evidence type="ECO:0000313" key="3">
    <source>
        <dbReference type="EMBL" id="ODV89164.1"/>
    </source>
</evidence>
<dbReference type="Gene3D" id="3.30.70.120">
    <property type="match status" value="1"/>
</dbReference>
<evidence type="ECO:0000313" key="4">
    <source>
        <dbReference type="Proteomes" id="UP000095023"/>
    </source>
</evidence>
<keyword evidence="4" id="KW-1185">Reference proteome</keyword>
<dbReference type="PANTHER" id="PTHR41774">
    <property type="match status" value="1"/>
</dbReference>
<reference evidence="4" key="1">
    <citation type="submission" date="2016-02" db="EMBL/GenBank/DDBJ databases">
        <title>Comparative genomics of biotechnologically important yeasts.</title>
        <authorList>
            <consortium name="DOE Joint Genome Institute"/>
            <person name="Riley R."/>
            <person name="Haridas S."/>
            <person name="Wolfe K.H."/>
            <person name="Lopes M.R."/>
            <person name="Hittinger C.T."/>
            <person name="Goker M."/>
            <person name="Salamov A."/>
            <person name="Wisecaver J."/>
            <person name="Long T.M."/>
            <person name="Aerts A.L."/>
            <person name="Barry K."/>
            <person name="Choi C."/>
            <person name="Clum A."/>
            <person name="Coughlan A.Y."/>
            <person name="Deshpande S."/>
            <person name="Douglass A.P."/>
            <person name="Hanson S.J."/>
            <person name="Klenk H.-P."/>
            <person name="Labutti K."/>
            <person name="Lapidus A."/>
            <person name="Lindquist E."/>
            <person name="Lipzen A."/>
            <person name="Meier-Kolthoff J.P."/>
            <person name="Ohm R.A."/>
            <person name="Otillar R.P."/>
            <person name="Pangilinan J."/>
            <person name="Peng Y."/>
            <person name="Rokas A."/>
            <person name="Rosa C.A."/>
            <person name="Scheuner C."/>
            <person name="Sibirny A.A."/>
            <person name="Slot J.C."/>
            <person name="Stielow J.B."/>
            <person name="Sun H."/>
            <person name="Kurtzman C.P."/>
            <person name="Blackwell M."/>
            <person name="Jeffries T.W."/>
            <person name="Grigoriev I.V."/>
        </authorList>
    </citation>
    <scope>NUCLEOTIDE SEQUENCE [LARGE SCALE GENOMIC DNA]</scope>
    <source>
        <strain evidence="4">NRRL Y-17796</strain>
    </source>
</reference>
<feature type="compositionally biased region" description="Polar residues" evidence="2">
    <location>
        <begin position="293"/>
        <end position="306"/>
    </location>
</feature>
<dbReference type="PANTHER" id="PTHR41774:SF1">
    <property type="entry name" value="NGG1P INTERACTING FACTOR NIF3"/>
    <property type="match status" value="1"/>
</dbReference>
<organism evidence="3 4">
    <name type="scientific">Tortispora caseinolytica NRRL Y-17796</name>
    <dbReference type="NCBI Taxonomy" id="767744"/>
    <lineage>
        <taxon>Eukaryota</taxon>
        <taxon>Fungi</taxon>
        <taxon>Dikarya</taxon>
        <taxon>Ascomycota</taxon>
        <taxon>Saccharomycotina</taxon>
        <taxon>Trigonopsidomycetes</taxon>
        <taxon>Trigonopsidales</taxon>
        <taxon>Trigonopsidaceae</taxon>
        <taxon>Tortispora</taxon>
    </lineage>
</organism>
<evidence type="ECO:0000256" key="1">
    <source>
        <dbReference type="ARBA" id="ARBA00020998"/>
    </source>
</evidence>